<dbReference type="NCBIfam" id="TIGR01460">
    <property type="entry name" value="HAD-SF-IIA"/>
    <property type="match status" value="1"/>
</dbReference>
<keyword evidence="1 4" id="KW-0479">Metal-binding</keyword>
<keyword evidence="1 4" id="KW-0460">Magnesium</keyword>
<evidence type="ECO:0000256" key="3">
    <source>
        <dbReference type="PIRSR" id="PIRSR000915-2"/>
    </source>
</evidence>
<sequence>MVNYVLGKIENLNQIKCFLFDMDGTINLGNTLIAGMEGFFEKLKASGRTFYLVTNNSSKDHQHYVAKMQRLGIDVGKEDILISSDALVYYLKKKHSQAKLLVLGTPELVYTLQEGGLNVLEKGGERPDFIILGFDMTLNYESLATACRWIDKGVPYLATHPDVRCPIEGGEFLPDCGAMIELIKTATSKSPQLIFGKPYHYLVDMVMERTGYSKDAIAMVGDRLSTDIAFGLNNELLSILVLTGEATKEDVKQGTIKPDLMLTHAAEILKYL</sequence>
<feature type="active site" description="Proton donor" evidence="2">
    <location>
        <position position="23"/>
    </location>
</feature>
<keyword evidence="5" id="KW-0378">Hydrolase</keyword>
<comment type="caution">
    <text evidence="5">The sequence shown here is derived from an EMBL/GenBank/DDBJ whole genome shotgun (WGS) entry which is preliminary data.</text>
</comment>
<feature type="binding site" evidence="3">
    <location>
        <position position="197"/>
    </location>
    <ligand>
        <name>substrate</name>
    </ligand>
</feature>
<dbReference type="Pfam" id="PF13344">
    <property type="entry name" value="Hydrolase_6"/>
    <property type="match status" value="1"/>
</dbReference>
<comment type="similarity">
    <text evidence="1">Belongs to the HAD-like hydrolase superfamily. NagD family.</text>
</comment>
<dbReference type="EMBL" id="DVNI01000055">
    <property type="protein sequence ID" value="HIU64139.1"/>
    <property type="molecule type" value="Genomic_DNA"/>
</dbReference>
<evidence type="ECO:0000313" key="5">
    <source>
        <dbReference type="EMBL" id="HIU64139.1"/>
    </source>
</evidence>
<evidence type="ECO:0000256" key="2">
    <source>
        <dbReference type="PIRSR" id="PIRSR000915-1"/>
    </source>
</evidence>
<evidence type="ECO:0000256" key="1">
    <source>
        <dbReference type="PIRNR" id="PIRNR000915"/>
    </source>
</evidence>
<evidence type="ECO:0000313" key="6">
    <source>
        <dbReference type="Proteomes" id="UP000824099"/>
    </source>
</evidence>
<dbReference type="PIRSF" id="PIRSF000915">
    <property type="entry name" value="PGP-type_phosphatase"/>
    <property type="match status" value="1"/>
</dbReference>
<dbReference type="InterPro" id="IPR006357">
    <property type="entry name" value="HAD-SF_hydro_IIA"/>
</dbReference>
<dbReference type="Proteomes" id="UP000824099">
    <property type="component" value="Unassembled WGS sequence"/>
</dbReference>
<dbReference type="GO" id="GO:0005737">
    <property type="term" value="C:cytoplasm"/>
    <property type="evidence" value="ECO:0007669"/>
    <property type="project" value="TreeGrafter"/>
</dbReference>
<comment type="function">
    <text evidence="1">Catalyzes the dephosphorylation of 2-6 carbon acid sugars in vitro.</text>
</comment>
<proteinExistence type="inferred from homology"/>
<feature type="binding site" evidence="4">
    <location>
        <position position="23"/>
    </location>
    <ligand>
        <name>Mg(2+)</name>
        <dbReference type="ChEBI" id="CHEBI:18420"/>
    </ligand>
</feature>
<dbReference type="SUPFAM" id="SSF56784">
    <property type="entry name" value="HAD-like"/>
    <property type="match status" value="1"/>
</dbReference>
<accession>A0A9D1MQ90</accession>
<dbReference type="GO" id="GO:0016791">
    <property type="term" value="F:phosphatase activity"/>
    <property type="evidence" value="ECO:0007669"/>
    <property type="project" value="TreeGrafter"/>
</dbReference>
<reference evidence="5" key="2">
    <citation type="journal article" date="2021" name="PeerJ">
        <title>Extensive microbial diversity within the chicken gut microbiome revealed by metagenomics and culture.</title>
        <authorList>
            <person name="Gilroy R."/>
            <person name="Ravi A."/>
            <person name="Getino M."/>
            <person name="Pursley I."/>
            <person name="Horton D.L."/>
            <person name="Alikhan N.F."/>
            <person name="Baker D."/>
            <person name="Gharbi K."/>
            <person name="Hall N."/>
            <person name="Watson M."/>
            <person name="Adriaenssens E.M."/>
            <person name="Foster-Nyarko E."/>
            <person name="Jarju S."/>
            <person name="Secka A."/>
            <person name="Antonio M."/>
            <person name="Oren A."/>
            <person name="Chaudhuri R.R."/>
            <person name="La Ragione R."/>
            <person name="Hildebrand F."/>
            <person name="Pallen M.J."/>
        </authorList>
    </citation>
    <scope>NUCLEOTIDE SEQUENCE</scope>
    <source>
        <strain evidence="5">CHK160-1198</strain>
    </source>
</reference>
<dbReference type="EC" id="3.1.3.-" evidence="1"/>
<reference evidence="5" key="1">
    <citation type="submission" date="2020-10" db="EMBL/GenBank/DDBJ databases">
        <authorList>
            <person name="Gilroy R."/>
        </authorList>
    </citation>
    <scope>NUCLEOTIDE SEQUENCE</scope>
    <source>
        <strain evidence="5">CHK160-1198</strain>
    </source>
</reference>
<feature type="binding site" evidence="4">
    <location>
        <position position="222"/>
    </location>
    <ligand>
        <name>Mg(2+)</name>
        <dbReference type="ChEBI" id="CHEBI:18420"/>
    </ligand>
</feature>
<evidence type="ECO:0000256" key="4">
    <source>
        <dbReference type="PIRSR" id="PIRSR000915-3"/>
    </source>
</evidence>
<protein>
    <recommendedName>
        <fullName evidence="1">Acid sugar phosphatase</fullName>
        <ecNumber evidence="1">3.1.3.-</ecNumber>
    </recommendedName>
</protein>
<dbReference type="InterPro" id="IPR036412">
    <property type="entry name" value="HAD-like_sf"/>
</dbReference>
<dbReference type="Gene3D" id="3.40.50.1000">
    <property type="entry name" value="HAD superfamily/HAD-like"/>
    <property type="match status" value="2"/>
</dbReference>
<organism evidence="5 6">
    <name type="scientific">Candidatus Avacidaminococcus intestinavium</name>
    <dbReference type="NCBI Taxonomy" id="2840684"/>
    <lineage>
        <taxon>Bacteria</taxon>
        <taxon>Bacillati</taxon>
        <taxon>Bacillota</taxon>
        <taxon>Negativicutes</taxon>
        <taxon>Acidaminococcales</taxon>
        <taxon>Acidaminococcaceae</taxon>
        <taxon>Acidaminococcaceae incertae sedis</taxon>
        <taxon>Candidatus Avacidaminococcus</taxon>
    </lineage>
</organism>
<dbReference type="GO" id="GO:0046872">
    <property type="term" value="F:metal ion binding"/>
    <property type="evidence" value="ECO:0007669"/>
    <property type="project" value="UniProtKB-KW"/>
</dbReference>
<feature type="active site" description="Nucleophile" evidence="2">
    <location>
        <position position="21"/>
    </location>
</feature>
<gene>
    <name evidence="5" type="ORF">IAB06_03750</name>
</gene>
<dbReference type="InterPro" id="IPR023214">
    <property type="entry name" value="HAD_sf"/>
</dbReference>
<dbReference type="AlphaFoldDB" id="A0A9D1MQ90"/>
<feature type="binding site" evidence="4">
    <location>
        <position position="21"/>
    </location>
    <ligand>
        <name>Mg(2+)</name>
        <dbReference type="ChEBI" id="CHEBI:18420"/>
    </ligand>
</feature>
<dbReference type="Pfam" id="PF13242">
    <property type="entry name" value="Hydrolase_like"/>
    <property type="match status" value="1"/>
</dbReference>
<comment type="cofactor">
    <cofactor evidence="4">
        <name>Mg(2+)</name>
        <dbReference type="ChEBI" id="CHEBI:18420"/>
    </cofactor>
    <text evidence="4">Divalent metal ions. Mg(2+) is the most effective.</text>
</comment>
<name>A0A9D1MQ90_9FIRM</name>
<dbReference type="PANTHER" id="PTHR19288">
    <property type="entry name" value="4-NITROPHENYLPHOSPHATASE-RELATED"/>
    <property type="match status" value="1"/>
</dbReference>
<dbReference type="PANTHER" id="PTHR19288:SF46">
    <property type="entry name" value="HALOACID DEHALOGENASE-LIKE HYDROLASE DOMAIN-CONTAINING PROTEIN 2"/>
    <property type="match status" value="1"/>
</dbReference>